<dbReference type="InterPro" id="IPR001480">
    <property type="entry name" value="Bulb-type_lectin_dom"/>
</dbReference>
<evidence type="ECO:0000256" key="1">
    <source>
        <dbReference type="ARBA" id="ARBA00022729"/>
    </source>
</evidence>
<reference evidence="6" key="1">
    <citation type="submission" date="2022-07" db="EMBL/GenBank/DDBJ databases">
        <authorList>
            <person name="Macas J."/>
            <person name="Novak P."/>
            <person name="Neumann P."/>
        </authorList>
    </citation>
    <scope>NUCLEOTIDE SEQUENCE</scope>
</reference>
<dbReference type="PROSITE" id="PS50948">
    <property type="entry name" value="PAN"/>
    <property type="match status" value="1"/>
</dbReference>
<evidence type="ECO:0000313" key="7">
    <source>
        <dbReference type="Proteomes" id="UP001152523"/>
    </source>
</evidence>
<dbReference type="AlphaFoldDB" id="A0AAV0EBE3"/>
<sequence>MVDDNLVLLNELKIPVWNTSLSSVVASSSVSAVLLDSGNLILTGGSDSGPTPLWQSFDHQTHAWLPGGKIAYDKRTKQKHLLTSWRNSEDPSPGLYSLEMDPIQKQYLIRWNRSEQYWTSGPWNNHIFSLVPEMRLNYLYNCRYIDNANESYFTYSHFSPSILSRFVVDISGKIKQLTWLETYKEWNLFWSQPKQQCEVPAYCGPFSTCQNSLPFCYCLDGFEKTSDRDWSTNDYSGGCTRKTSLQCGEKDKFKPLAQMKSLDNPQSVSVGNGSFCESLSLRNCSCTAYAYE</sequence>
<keyword evidence="3" id="KW-0325">Glycoprotein</keyword>
<protein>
    <submittedName>
        <fullName evidence="6">Uncharacterized protein</fullName>
    </submittedName>
</protein>
<dbReference type="Pfam" id="PF00954">
    <property type="entry name" value="S_locus_glycop"/>
    <property type="match status" value="1"/>
</dbReference>
<evidence type="ECO:0000259" key="5">
    <source>
        <dbReference type="PROSITE" id="PS50948"/>
    </source>
</evidence>
<dbReference type="GO" id="GO:0048544">
    <property type="term" value="P:recognition of pollen"/>
    <property type="evidence" value="ECO:0007669"/>
    <property type="project" value="InterPro"/>
</dbReference>
<dbReference type="InterPro" id="IPR036426">
    <property type="entry name" value="Bulb-type_lectin_dom_sf"/>
</dbReference>
<keyword evidence="1" id="KW-0732">Signal</keyword>
<comment type="caution">
    <text evidence="6">The sequence shown here is derived from an EMBL/GenBank/DDBJ whole genome shotgun (WGS) entry which is preliminary data.</text>
</comment>
<gene>
    <name evidence="6" type="ORF">CEPIT_LOCUS23517</name>
</gene>
<feature type="domain" description="Apple" evidence="5">
    <location>
        <begin position="247"/>
        <end position="292"/>
    </location>
</feature>
<evidence type="ECO:0000313" key="6">
    <source>
        <dbReference type="EMBL" id="CAH9121203.1"/>
    </source>
</evidence>
<dbReference type="SUPFAM" id="SSF51110">
    <property type="entry name" value="alpha-D-mannose-specific plant lectins"/>
    <property type="match status" value="1"/>
</dbReference>
<evidence type="ECO:0000256" key="3">
    <source>
        <dbReference type="ARBA" id="ARBA00023180"/>
    </source>
</evidence>
<dbReference type="InterPro" id="IPR000858">
    <property type="entry name" value="S_locus_glycoprot_dom"/>
</dbReference>
<name>A0AAV0EBE3_9ASTE</name>
<feature type="domain" description="Bulb-type lectin" evidence="4">
    <location>
        <begin position="1"/>
        <end position="55"/>
    </location>
</feature>
<keyword evidence="7" id="KW-1185">Reference proteome</keyword>
<organism evidence="6 7">
    <name type="scientific">Cuscuta epithymum</name>
    <dbReference type="NCBI Taxonomy" id="186058"/>
    <lineage>
        <taxon>Eukaryota</taxon>
        <taxon>Viridiplantae</taxon>
        <taxon>Streptophyta</taxon>
        <taxon>Embryophyta</taxon>
        <taxon>Tracheophyta</taxon>
        <taxon>Spermatophyta</taxon>
        <taxon>Magnoliopsida</taxon>
        <taxon>eudicotyledons</taxon>
        <taxon>Gunneridae</taxon>
        <taxon>Pentapetalae</taxon>
        <taxon>asterids</taxon>
        <taxon>lamiids</taxon>
        <taxon>Solanales</taxon>
        <taxon>Convolvulaceae</taxon>
        <taxon>Cuscuteae</taxon>
        <taxon>Cuscuta</taxon>
        <taxon>Cuscuta subgen. Cuscuta</taxon>
    </lineage>
</organism>
<dbReference type="Proteomes" id="UP001152523">
    <property type="component" value="Unassembled WGS sequence"/>
</dbReference>
<dbReference type="PANTHER" id="PTHR32444">
    <property type="entry name" value="BULB-TYPE LECTIN DOMAIN-CONTAINING PROTEIN"/>
    <property type="match status" value="1"/>
</dbReference>
<keyword evidence="2" id="KW-1015">Disulfide bond</keyword>
<dbReference type="Gene3D" id="2.90.10.30">
    <property type="match status" value="1"/>
</dbReference>
<dbReference type="PANTHER" id="PTHR32444:SF247">
    <property type="entry name" value="OS01G0958200 PROTEIN"/>
    <property type="match status" value="1"/>
</dbReference>
<dbReference type="Pfam" id="PF08276">
    <property type="entry name" value="PAN_2"/>
    <property type="match status" value="1"/>
</dbReference>
<evidence type="ECO:0000256" key="2">
    <source>
        <dbReference type="ARBA" id="ARBA00023157"/>
    </source>
</evidence>
<dbReference type="PROSITE" id="PS50927">
    <property type="entry name" value="BULB_LECTIN"/>
    <property type="match status" value="1"/>
</dbReference>
<evidence type="ECO:0000259" key="4">
    <source>
        <dbReference type="PROSITE" id="PS50927"/>
    </source>
</evidence>
<proteinExistence type="predicted"/>
<dbReference type="EMBL" id="CAMAPF010000920">
    <property type="protein sequence ID" value="CAH9121203.1"/>
    <property type="molecule type" value="Genomic_DNA"/>
</dbReference>
<dbReference type="Pfam" id="PF01453">
    <property type="entry name" value="B_lectin"/>
    <property type="match status" value="1"/>
</dbReference>
<accession>A0AAV0EBE3</accession>
<dbReference type="InterPro" id="IPR003609">
    <property type="entry name" value="Pan_app"/>
</dbReference>